<feature type="chain" id="PRO_5012010175" description="Cortical protein marker for cell polarity-domain-containing protein" evidence="3">
    <location>
        <begin position="21"/>
        <end position="1251"/>
    </location>
</feature>
<dbReference type="PANTHER" id="PTHR31778:SF2">
    <property type="entry name" value="BUD SITE SELECTION PROTEIN RAX2"/>
    <property type="match status" value="1"/>
</dbReference>
<reference evidence="7 8" key="1">
    <citation type="submission" date="2016-07" db="EMBL/GenBank/DDBJ databases">
        <title>Pervasive Adenine N6-methylation of Active Genes in Fungi.</title>
        <authorList>
            <consortium name="DOE Joint Genome Institute"/>
            <person name="Mondo S.J."/>
            <person name="Dannebaum R.O."/>
            <person name="Kuo R.C."/>
            <person name="Labutti K."/>
            <person name="Haridas S."/>
            <person name="Kuo A."/>
            <person name="Salamov A."/>
            <person name="Ahrendt S.R."/>
            <person name="Lipzen A."/>
            <person name="Sullivan W."/>
            <person name="Andreopoulos W.B."/>
            <person name="Clum A."/>
            <person name="Lindquist E."/>
            <person name="Daum C."/>
            <person name="Ramamoorthy G.K."/>
            <person name="Gryganskyi A."/>
            <person name="Culley D."/>
            <person name="Magnuson J.K."/>
            <person name="James T.Y."/>
            <person name="O'Malley M.A."/>
            <person name="Stajich J.E."/>
            <person name="Spatafora J.W."/>
            <person name="Visel A."/>
            <person name="Grigoriev I.V."/>
        </authorList>
    </citation>
    <scope>NUCLEOTIDE SEQUENCE [LARGE SCALE GENOMIC DNA]</scope>
    <source>
        <strain evidence="7 8">NRRL 3301</strain>
    </source>
</reference>
<evidence type="ECO:0000259" key="4">
    <source>
        <dbReference type="Pfam" id="PF12768"/>
    </source>
</evidence>
<keyword evidence="2" id="KW-0472">Membrane</keyword>
<dbReference type="InterPro" id="IPR048266">
    <property type="entry name" value="Rax2-like_second"/>
</dbReference>
<evidence type="ECO:0000313" key="8">
    <source>
        <dbReference type="Proteomes" id="UP000242146"/>
    </source>
</evidence>
<dbReference type="EMBL" id="MCGT01000036">
    <property type="protein sequence ID" value="ORX46775.1"/>
    <property type="molecule type" value="Genomic_DNA"/>
</dbReference>
<evidence type="ECO:0000313" key="7">
    <source>
        <dbReference type="EMBL" id="ORX46775.1"/>
    </source>
</evidence>
<keyword evidence="3" id="KW-0732">Signal</keyword>
<comment type="caution">
    <text evidence="7">The sequence shown here is derived from an EMBL/GenBank/DDBJ whole genome shotgun (WGS) entry which is preliminary data.</text>
</comment>
<feature type="transmembrane region" description="Helical" evidence="2">
    <location>
        <begin position="1131"/>
        <end position="1157"/>
    </location>
</feature>
<dbReference type="Pfam" id="PF20843">
    <property type="entry name" value="Rax2_3"/>
    <property type="match status" value="1"/>
</dbReference>
<dbReference type="Pfam" id="PF20842">
    <property type="entry name" value="Rax2_2"/>
    <property type="match status" value="1"/>
</dbReference>
<evidence type="ECO:0000259" key="6">
    <source>
        <dbReference type="Pfam" id="PF20843"/>
    </source>
</evidence>
<accession>A0A1X2G742</accession>
<name>A0A1X2G742_9FUNG</name>
<organism evidence="7 8">
    <name type="scientific">Hesseltinella vesiculosa</name>
    <dbReference type="NCBI Taxonomy" id="101127"/>
    <lineage>
        <taxon>Eukaryota</taxon>
        <taxon>Fungi</taxon>
        <taxon>Fungi incertae sedis</taxon>
        <taxon>Mucoromycota</taxon>
        <taxon>Mucoromycotina</taxon>
        <taxon>Mucoromycetes</taxon>
        <taxon>Mucorales</taxon>
        <taxon>Cunninghamellaceae</taxon>
        <taxon>Hesseltinella</taxon>
    </lineage>
</organism>
<dbReference type="InterPro" id="IPR024982">
    <property type="entry name" value="Rax2-like_C"/>
</dbReference>
<evidence type="ECO:0000256" key="3">
    <source>
        <dbReference type="SAM" id="SignalP"/>
    </source>
</evidence>
<proteinExistence type="predicted"/>
<feature type="domain" description="Rax2-like third" evidence="6">
    <location>
        <begin position="385"/>
        <end position="529"/>
    </location>
</feature>
<sequence length="1251" mass="132017">MARLDRWLILLLVVSCHATATYVSVPTLDTSQVGQFGLIGQFAGVSPFSNSLQSANPADAAAFIRDPSSLFLSLLQGPGQLYDSCLMDQQLYLGGSFSSLLSASTLITVNNIARYDLNSNTLQPLGQGVDGPVYALHCDPSNQTVYVGGQFHQPVGANATAYAGSVAQWYNNQWLPLPWQGLNGPVHVITPNTQRNSILFAGQFDATGDGVYFNPNASHPVNLGAPVNVSGGNTALSGSGSNPSSIICQANNTALNPWLLQANVPGYWQASFPYAIQPSMLRLSNTGINNQATRSFSILALGSNEVFQLSYIDPLTQKRTTCSDMCFLANTPSITYQDFTVESPINTTGVRIDILTWYGNGGGLGDVQIFQSENTLYPENTSGNNCSGPSTTSVVGNWQPVFSFGSYETFLSTNIPTSELASSNVSVTYTPQIPTQGRYTLYAITPGCVSTNSCDQRTQVQLTMQLTPGTTTQITIDQTNPQDASTVIYEGLVVPASNSFIPTIVLKPAPGAKPPATPNTTIIADAFSFNRNGTNATLSSILEYSPSNFSSHLPIAWHPLPQQLPTGSAVLSLDASNGNALYIGGQFTGVPYRNIVAFDYASSALVPLTHNGLDGNVTSLALDGSNLYVGGLFNNTVDLAITSMNHLGIYNTGTGAWSNMGSGTDGPVSDIIPGGNDRLWVSGSFSHVHTSSGKVLTAPGNIPWQPSTDQWADPQVFLSGTLVNASSNNWVGDLAAAQTYYSVGAVTTSSWTNPWTRYYYLFDNDETAIVTSGAFWHNTTSNLPVTILGGQFTMQNGAIANLAINHNNSWYGWTLTGGDSARVNSLIQQDGILYVGGVFASQIQQQSVKSFFAVQLSTLTFLPVSGLSDANGNPGQIQVMALSTDKSKLFVGGSFAKAGALDCHGICMLDLAMRQWNSVGSGLDGSVQGMTVDSSNTLTVIGKLQVQQQQTTYAQLTNPTSGQTTWSVPSPAGSSSSVNLQQLTMTAVFAGENGDTLLAGISSDRQTVLGTLTSKNQFNLLSSSASPSTSSSGSSLLSGSIIQQLLFAPMAQSSADQARYPANTNSMLMAVGQLQLSQAGNVSVALYDGNGWSPYVLSSQFNGQPGLIQTFFSEKECCTASSIRHFLPVPAVILISIAISLGLIFVLVGAGLGWLYVRRKRQGLDYPEPMTSPWSPAAHAASAYGASTAQHHPDPVVTSSIAQLLDAAQMATLGNATGAAIATASTSSPQPDLPVRELQVGDQPSPPSQLT</sequence>
<feature type="domain" description="Rax2-like C-terminal" evidence="4">
    <location>
        <begin position="871"/>
        <end position="1116"/>
    </location>
</feature>
<dbReference type="GO" id="GO:1902929">
    <property type="term" value="C:plasma membrane of growing cell tip"/>
    <property type="evidence" value="ECO:0007669"/>
    <property type="project" value="TreeGrafter"/>
</dbReference>
<feature type="signal peptide" evidence="3">
    <location>
        <begin position="1"/>
        <end position="20"/>
    </location>
</feature>
<feature type="domain" description="Rax2-like second" evidence="5">
    <location>
        <begin position="234"/>
        <end position="364"/>
    </location>
</feature>
<dbReference type="SUPFAM" id="SSF50965">
    <property type="entry name" value="Galactose oxidase, central domain"/>
    <property type="match status" value="1"/>
</dbReference>
<evidence type="ECO:0000256" key="2">
    <source>
        <dbReference type="SAM" id="Phobius"/>
    </source>
</evidence>
<dbReference type="Pfam" id="PF12768">
    <property type="entry name" value="Rax2"/>
    <property type="match status" value="1"/>
</dbReference>
<dbReference type="Proteomes" id="UP000242146">
    <property type="component" value="Unassembled WGS sequence"/>
</dbReference>
<evidence type="ECO:0000256" key="1">
    <source>
        <dbReference type="SAM" id="MobiDB-lite"/>
    </source>
</evidence>
<dbReference type="PANTHER" id="PTHR31778">
    <property type="entry name" value="BUD SITE SELECTION PROTEIN RAX2"/>
    <property type="match status" value="1"/>
</dbReference>
<protein>
    <recommendedName>
        <fullName evidence="9">Cortical protein marker for cell polarity-domain-containing protein</fullName>
    </recommendedName>
</protein>
<keyword evidence="2" id="KW-0812">Transmembrane</keyword>
<evidence type="ECO:0000259" key="5">
    <source>
        <dbReference type="Pfam" id="PF20842"/>
    </source>
</evidence>
<gene>
    <name evidence="7" type="ORF">DM01DRAFT_1327525</name>
</gene>
<dbReference type="OrthoDB" id="2503993at2759"/>
<dbReference type="AlphaFoldDB" id="A0A1X2G742"/>
<evidence type="ECO:0008006" key="9">
    <source>
        <dbReference type="Google" id="ProtNLM"/>
    </source>
</evidence>
<dbReference type="STRING" id="101127.A0A1X2G742"/>
<keyword evidence="8" id="KW-1185">Reference proteome</keyword>
<keyword evidence="2" id="KW-1133">Transmembrane helix</keyword>
<feature type="region of interest" description="Disordered" evidence="1">
    <location>
        <begin position="1221"/>
        <end position="1251"/>
    </location>
</feature>
<dbReference type="InterPro" id="IPR011043">
    <property type="entry name" value="Gal_Oxase/kelch_b-propeller"/>
</dbReference>
<dbReference type="InterPro" id="IPR048265">
    <property type="entry name" value="Rax2-like_third"/>
</dbReference>